<gene>
    <name evidence="9" type="ORF">C2134_12285</name>
</gene>
<organism evidence="9 10">
    <name type="scientific">Chromobacterium sinusclupearum</name>
    <dbReference type="NCBI Taxonomy" id="2077146"/>
    <lineage>
        <taxon>Bacteria</taxon>
        <taxon>Pseudomonadati</taxon>
        <taxon>Pseudomonadota</taxon>
        <taxon>Betaproteobacteria</taxon>
        <taxon>Neisseriales</taxon>
        <taxon>Chromobacteriaceae</taxon>
        <taxon>Chromobacterium</taxon>
    </lineage>
</organism>
<feature type="short sequence motif" description="DGA/G" evidence="6">
    <location>
        <begin position="219"/>
        <end position="221"/>
    </location>
</feature>
<evidence type="ECO:0000256" key="4">
    <source>
        <dbReference type="ARBA" id="ARBA00023098"/>
    </source>
</evidence>
<dbReference type="PROSITE" id="PS51635">
    <property type="entry name" value="PNPLA"/>
    <property type="match status" value="1"/>
</dbReference>
<proteinExistence type="predicted"/>
<evidence type="ECO:0000256" key="1">
    <source>
        <dbReference type="ARBA" id="ARBA00004370"/>
    </source>
</evidence>
<dbReference type="PANTHER" id="PTHR14226">
    <property type="entry name" value="NEUROPATHY TARGET ESTERASE/SWISS CHEESE D.MELANOGASTER"/>
    <property type="match status" value="1"/>
</dbReference>
<protein>
    <recommendedName>
        <fullName evidence="8">PNPLA domain-containing protein</fullName>
    </recommendedName>
</protein>
<name>A0A2K4MM96_9NEIS</name>
<evidence type="ECO:0000259" key="8">
    <source>
        <dbReference type="PROSITE" id="PS51635"/>
    </source>
</evidence>
<comment type="subcellular location">
    <subcellularLocation>
        <location evidence="1">Membrane</location>
    </subcellularLocation>
</comment>
<feature type="short sequence motif" description="GXGXXG" evidence="6">
    <location>
        <begin position="45"/>
        <end position="50"/>
    </location>
</feature>
<dbReference type="InterPro" id="IPR016035">
    <property type="entry name" value="Acyl_Trfase/lysoPLipase"/>
</dbReference>
<dbReference type="PANTHER" id="PTHR14226:SF76">
    <property type="entry name" value="NTE FAMILY PROTEIN RSSA"/>
    <property type="match status" value="1"/>
</dbReference>
<comment type="caution">
    <text evidence="9">The sequence shown here is derived from an EMBL/GenBank/DDBJ whole genome shotgun (WGS) entry which is preliminary data.</text>
</comment>
<reference evidence="9 10" key="1">
    <citation type="submission" date="2018-01" db="EMBL/GenBank/DDBJ databases">
        <title>Genomic Sequence of Chromobacterium MWU13-2610 from wild cranberry bogs within the Cape Cod National Seashore.</title>
        <authorList>
            <person name="O'Hara-Hanley K."/>
            <person name="Soby S."/>
            <person name="Harrison A."/>
        </authorList>
    </citation>
    <scope>NUCLEOTIDE SEQUENCE [LARGE SCALE GENOMIC DNA]</scope>
    <source>
        <strain evidence="9 10">MWU13-2610</strain>
    </source>
</reference>
<keyword evidence="2 6" id="KW-0378">Hydrolase</keyword>
<dbReference type="Proteomes" id="UP000236416">
    <property type="component" value="Unassembled WGS sequence"/>
</dbReference>
<feature type="signal peptide" evidence="7">
    <location>
        <begin position="1"/>
        <end position="29"/>
    </location>
</feature>
<feature type="chain" id="PRO_5014423946" description="PNPLA domain-containing protein" evidence="7">
    <location>
        <begin position="30"/>
        <end position="742"/>
    </location>
</feature>
<feature type="active site" description="Nucleophile" evidence="6">
    <location>
        <position position="74"/>
    </location>
</feature>
<dbReference type="GO" id="GO:0016787">
    <property type="term" value="F:hydrolase activity"/>
    <property type="evidence" value="ECO:0007669"/>
    <property type="project" value="UniProtKB-UniRule"/>
</dbReference>
<accession>A0A2K4MM96</accession>
<dbReference type="InterPro" id="IPR000184">
    <property type="entry name" value="Bac_surfAg_D15"/>
</dbReference>
<evidence type="ECO:0000313" key="9">
    <source>
        <dbReference type="EMBL" id="POA98224.1"/>
    </source>
</evidence>
<evidence type="ECO:0000256" key="7">
    <source>
        <dbReference type="SAM" id="SignalP"/>
    </source>
</evidence>
<keyword evidence="4 6" id="KW-0443">Lipid metabolism</keyword>
<dbReference type="GO" id="GO:0019867">
    <property type="term" value="C:outer membrane"/>
    <property type="evidence" value="ECO:0007669"/>
    <property type="project" value="InterPro"/>
</dbReference>
<evidence type="ECO:0000313" key="10">
    <source>
        <dbReference type="Proteomes" id="UP000236416"/>
    </source>
</evidence>
<dbReference type="Pfam" id="PF01734">
    <property type="entry name" value="Patatin"/>
    <property type="match status" value="1"/>
</dbReference>
<sequence>MAWTRKFSFWVSVAAFVLAALAAVPSARAAEEPQVPEGVGVVLGGGGARGFAHLGVLKELERLRIPISCIAGTSAGALIGGIYANGLPLDEMEKEFNGADWDQMLSGRPARANIPYDRKRNDYKNYLDASFGLKDGELRLPRGAINSQGIEMYIHNITRDRNIDSFDKLPIPFRAVAADLLTGDAVVFDKGSLSRALRASMAVPGVFDLVEDNGRLLVDGAIARNVPVQDVKGRCAKHVIVVDVGSPLMKADEIQSWFDVVAQSSNLAVMRNVRQQMKLLDKNDIVIRPDLTGYTAASFGDHRAIVKRGEEAARKMDAQLSALSVSEEQYAAWKSRLQRPRYPVLDEVKVEGKDGTFTKVATLQESLSFNGPAVPVGMARQRLDEIFAGGEYDKLSYRVDNVTGRNVMTVMPVERSIGQNSLHFGLNLNSDTPGDSAFTFRAAHEWAALNDAGASWRNDVAIGYQRMFNSELYQPLWRGSPVFAAASLGAYQKQFRLFDANHTALSTINDDVVGGQLSLGLALGKYGEWRVGLYHENNRISVAQGYPFDIDDGGRFRDVGLSTRLVVDQFDNPRWPRAGYYFSGKLRKGMPGLGSDTDQQAYDLVGEVAKTYGDFTARFTLKASGDRKKNVPQELGGFLNLTGYQTGELVADQTALARLMVYWRAASLPPVLGSGVYAGVSLEGGRLWGQNNLDFQPNRERSWIPAGSLFLGADTILGPFFVGIGSARGGQLTGYIYLGVDY</sequence>
<dbReference type="AlphaFoldDB" id="A0A2K4MM96"/>
<dbReference type="Gene3D" id="2.40.160.50">
    <property type="entry name" value="membrane protein fhac: a member of the omp85/tpsb transporter family"/>
    <property type="match status" value="1"/>
</dbReference>
<keyword evidence="10" id="KW-1185">Reference proteome</keyword>
<keyword evidence="3 6" id="KW-0442">Lipid degradation</keyword>
<keyword evidence="7" id="KW-0732">Signal</keyword>
<feature type="short sequence motif" description="GXSXG" evidence="6">
    <location>
        <begin position="72"/>
        <end position="76"/>
    </location>
</feature>
<dbReference type="Pfam" id="PF01103">
    <property type="entry name" value="Omp85"/>
    <property type="match status" value="1"/>
</dbReference>
<evidence type="ECO:0000256" key="6">
    <source>
        <dbReference type="PROSITE-ProRule" id="PRU01161"/>
    </source>
</evidence>
<evidence type="ECO:0000256" key="3">
    <source>
        <dbReference type="ARBA" id="ARBA00022963"/>
    </source>
</evidence>
<dbReference type="Gene3D" id="3.40.1090.10">
    <property type="entry name" value="Cytosolic phospholipase A2 catalytic domain"/>
    <property type="match status" value="2"/>
</dbReference>
<dbReference type="EMBL" id="PPTF01000060">
    <property type="protein sequence ID" value="POA98224.1"/>
    <property type="molecule type" value="Genomic_DNA"/>
</dbReference>
<dbReference type="InterPro" id="IPR050301">
    <property type="entry name" value="NTE"/>
</dbReference>
<dbReference type="InterPro" id="IPR002641">
    <property type="entry name" value="PNPLA_dom"/>
</dbReference>
<feature type="active site" description="Proton acceptor" evidence="6">
    <location>
        <position position="219"/>
    </location>
</feature>
<dbReference type="GO" id="GO:0016042">
    <property type="term" value="P:lipid catabolic process"/>
    <property type="evidence" value="ECO:0007669"/>
    <property type="project" value="UniProtKB-UniRule"/>
</dbReference>
<evidence type="ECO:0000256" key="2">
    <source>
        <dbReference type="ARBA" id="ARBA00022801"/>
    </source>
</evidence>
<keyword evidence="5" id="KW-0472">Membrane</keyword>
<evidence type="ECO:0000256" key="5">
    <source>
        <dbReference type="ARBA" id="ARBA00023136"/>
    </source>
</evidence>
<dbReference type="SUPFAM" id="SSF52151">
    <property type="entry name" value="FabD/lysophospholipase-like"/>
    <property type="match status" value="1"/>
</dbReference>
<feature type="domain" description="PNPLA" evidence="8">
    <location>
        <begin position="41"/>
        <end position="232"/>
    </location>
</feature>